<dbReference type="PROSITE" id="PS01155">
    <property type="entry name" value="ENDONUCLEASE_III_2"/>
    <property type="match status" value="1"/>
</dbReference>
<keyword evidence="10 14" id="KW-0408">Iron</keyword>
<evidence type="ECO:0000256" key="13">
    <source>
        <dbReference type="ARBA" id="ARBA00023295"/>
    </source>
</evidence>
<reference evidence="18" key="1">
    <citation type="journal article" date="2019" name="Int. J. Syst. Evol. Microbiol.">
        <title>The Global Catalogue of Microorganisms (GCM) 10K type strain sequencing project: providing services to taxonomists for standard genome sequencing and annotation.</title>
        <authorList>
            <consortium name="The Broad Institute Genomics Platform"/>
            <consortium name="The Broad Institute Genome Sequencing Center for Infectious Disease"/>
            <person name="Wu L."/>
            <person name="Ma J."/>
        </authorList>
    </citation>
    <scope>NUCLEOTIDE SEQUENCE [LARGE SCALE GENOMIC DNA]</scope>
    <source>
        <strain evidence="18">JCM 15089</strain>
    </source>
</reference>
<evidence type="ECO:0000256" key="11">
    <source>
        <dbReference type="ARBA" id="ARBA00023014"/>
    </source>
</evidence>
<dbReference type="Pfam" id="PF00633">
    <property type="entry name" value="HHH"/>
    <property type="match status" value="1"/>
</dbReference>
<keyword evidence="11" id="KW-0411">Iron-sulfur</keyword>
<protein>
    <recommendedName>
        <fullName evidence="5 14">Adenine DNA glycosylase</fullName>
        <ecNumber evidence="4 14">3.2.2.31</ecNumber>
    </recommendedName>
</protein>
<dbReference type="InterPro" id="IPR044298">
    <property type="entry name" value="MIG/MutY"/>
</dbReference>
<dbReference type="Proteomes" id="UP001499951">
    <property type="component" value="Unassembled WGS sequence"/>
</dbReference>
<dbReference type="InterPro" id="IPR003265">
    <property type="entry name" value="HhH-GPD_domain"/>
</dbReference>
<comment type="caution">
    <text evidence="17">The sequence shown here is derived from an EMBL/GenBank/DDBJ whole genome shotgun (WGS) entry which is preliminary data.</text>
</comment>
<keyword evidence="8 14" id="KW-0227">DNA damage</keyword>
<dbReference type="Pfam" id="PF00730">
    <property type="entry name" value="HhH-GPD"/>
    <property type="match status" value="1"/>
</dbReference>
<keyword evidence="13 14" id="KW-0326">Glycosidase</keyword>
<evidence type="ECO:0000256" key="7">
    <source>
        <dbReference type="ARBA" id="ARBA00022723"/>
    </source>
</evidence>
<dbReference type="Pfam" id="PF14815">
    <property type="entry name" value="NUDIX_4"/>
    <property type="match status" value="1"/>
</dbReference>
<comment type="cofactor">
    <cofactor evidence="14">
        <name>[4Fe-4S] cluster</name>
        <dbReference type="ChEBI" id="CHEBI:49883"/>
    </cofactor>
    <text evidence="14">Binds 1 [4Fe-4S] cluster.</text>
</comment>
<comment type="similarity">
    <text evidence="3 14">Belongs to the Nth/MutY family.</text>
</comment>
<dbReference type="SMART" id="SM00525">
    <property type="entry name" value="FES"/>
    <property type="match status" value="1"/>
</dbReference>
<evidence type="ECO:0000256" key="2">
    <source>
        <dbReference type="ARBA" id="ARBA00002933"/>
    </source>
</evidence>
<keyword evidence="18" id="KW-1185">Reference proteome</keyword>
<comment type="function">
    <text evidence="2">Adenine glycosylase active on G-A mispairs. MutY also corrects error-prone DNA synthesis past GO lesions which are due to the oxidatively damaged form of guanine: 7,8-dihydro-8-oxoguanine (8-oxo-dGTP).</text>
</comment>
<feature type="domain" description="HhH-GPD" evidence="16">
    <location>
        <begin position="44"/>
        <end position="193"/>
    </location>
</feature>
<keyword evidence="12" id="KW-0234">DNA repair</keyword>
<sequence>MTKTKTTPAQALLAWYDRHRRVLPWRAPAGRRADPYHVWLSEIMLQQTTVQAVASYYRKFLDRWPTVESLAAAPLDEVLAAWAGLGYYARARNLHKCAVVVTHERGGKFPETAAELKTLPGIGSYTAGAIAAIAFDQPEAAMDANAERVVARLFAMDEPLPGGKPRLLAQGRTLVPQKRAGDFAQAMMDLGSAICTVKRPACGNCPLAEGCVARANGIAETLPVKTPKAARPLKRGAAFVAINGGGAVLLVKRPEKGLLAGMLEPPLGPWTAKFPAREAALKQAPFAAAWKKLPGLVRHGFTHFELEIEVWVAEVKEDCHPRLSQRSAAKGRGPRSSRLDDAEELAPNPSVKTTKASAPGSPSLGLLSRFAAEPSSPGMIESFWVPSERLKDVALPTVMRKIITHALADEGPLFTQTKTPRR</sequence>
<dbReference type="PANTHER" id="PTHR42944">
    <property type="entry name" value="ADENINE DNA GLYCOSYLASE"/>
    <property type="match status" value="1"/>
</dbReference>
<proteinExistence type="inferred from homology"/>
<dbReference type="EC" id="3.2.2.31" evidence="4 14"/>
<dbReference type="InterPro" id="IPR015797">
    <property type="entry name" value="NUDIX_hydrolase-like_dom_sf"/>
</dbReference>
<evidence type="ECO:0000256" key="6">
    <source>
        <dbReference type="ARBA" id="ARBA00022485"/>
    </source>
</evidence>
<gene>
    <name evidence="17" type="ORF">GCM10008942_01260</name>
</gene>
<dbReference type="SUPFAM" id="SSF48150">
    <property type="entry name" value="DNA-glycosylase"/>
    <property type="match status" value="1"/>
</dbReference>
<dbReference type="RefSeq" id="WP_166930419.1">
    <property type="nucleotide sequence ID" value="NZ_BAAADD010000001.1"/>
</dbReference>
<evidence type="ECO:0000256" key="12">
    <source>
        <dbReference type="ARBA" id="ARBA00023204"/>
    </source>
</evidence>
<dbReference type="NCBIfam" id="TIGR01084">
    <property type="entry name" value="mutY"/>
    <property type="match status" value="1"/>
</dbReference>
<comment type="catalytic activity">
    <reaction evidence="1 14">
        <text>Hydrolyzes free adenine bases from 7,8-dihydro-8-oxoguanine:adenine mismatched double-stranded DNA, leaving an apurinic site.</text>
        <dbReference type="EC" id="3.2.2.31"/>
    </reaction>
</comment>
<keyword evidence="9" id="KW-0378">Hydrolase</keyword>
<evidence type="ECO:0000256" key="9">
    <source>
        <dbReference type="ARBA" id="ARBA00022801"/>
    </source>
</evidence>
<dbReference type="Gene3D" id="1.10.340.30">
    <property type="entry name" value="Hypothetical protein, domain 2"/>
    <property type="match status" value="1"/>
</dbReference>
<dbReference type="InterPro" id="IPR005760">
    <property type="entry name" value="A/G_AdeGlyc_MutY"/>
</dbReference>
<dbReference type="Gene3D" id="3.90.79.10">
    <property type="entry name" value="Nucleoside Triphosphate Pyrophosphohydrolase"/>
    <property type="match status" value="1"/>
</dbReference>
<evidence type="ECO:0000256" key="8">
    <source>
        <dbReference type="ARBA" id="ARBA00022763"/>
    </source>
</evidence>
<dbReference type="SUPFAM" id="SSF55811">
    <property type="entry name" value="Nudix"/>
    <property type="match status" value="1"/>
</dbReference>
<dbReference type="Gene3D" id="1.10.1670.10">
    <property type="entry name" value="Helix-hairpin-Helix base-excision DNA repair enzymes (C-terminal)"/>
    <property type="match status" value="1"/>
</dbReference>
<evidence type="ECO:0000313" key="18">
    <source>
        <dbReference type="Proteomes" id="UP001499951"/>
    </source>
</evidence>
<keyword evidence="6" id="KW-0004">4Fe-4S</keyword>
<dbReference type="EMBL" id="BAAADD010000001">
    <property type="protein sequence ID" value="GAA0556535.1"/>
    <property type="molecule type" value="Genomic_DNA"/>
</dbReference>
<dbReference type="InterPro" id="IPR003651">
    <property type="entry name" value="Endonuclease3_FeS-loop_motif"/>
</dbReference>
<dbReference type="PROSITE" id="PS00764">
    <property type="entry name" value="ENDONUCLEASE_III_1"/>
    <property type="match status" value="1"/>
</dbReference>
<evidence type="ECO:0000313" key="17">
    <source>
        <dbReference type="EMBL" id="GAA0556535.1"/>
    </source>
</evidence>
<dbReference type="InterPro" id="IPR004035">
    <property type="entry name" value="Endouclease-III_FeS-bd_BS"/>
</dbReference>
<dbReference type="InterPro" id="IPR023170">
    <property type="entry name" value="HhH_base_excis_C"/>
</dbReference>
<organism evidence="17 18">
    <name type="scientific">Rhizomicrobium electricum</name>
    <dbReference type="NCBI Taxonomy" id="480070"/>
    <lineage>
        <taxon>Bacteria</taxon>
        <taxon>Pseudomonadati</taxon>
        <taxon>Pseudomonadota</taxon>
        <taxon>Alphaproteobacteria</taxon>
        <taxon>Micropepsales</taxon>
        <taxon>Micropepsaceae</taxon>
        <taxon>Rhizomicrobium</taxon>
    </lineage>
</organism>
<dbReference type="CDD" id="cd03431">
    <property type="entry name" value="NUDIX_DNA_Glycosylase_C-MutY"/>
    <property type="match status" value="1"/>
</dbReference>
<evidence type="ECO:0000256" key="15">
    <source>
        <dbReference type="SAM" id="MobiDB-lite"/>
    </source>
</evidence>
<dbReference type="CDD" id="cd00056">
    <property type="entry name" value="ENDO3c"/>
    <property type="match status" value="1"/>
</dbReference>
<evidence type="ECO:0000256" key="3">
    <source>
        <dbReference type="ARBA" id="ARBA00008343"/>
    </source>
</evidence>
<evidence type="ECO:0000259" key="16">
    <source>
        <dbReference type="SMART" id="SM00478"/>
    </source>
</evidence>
<evidence type="ECO:0000256" key="14">
    <source>
        <dbReference type="RuleBase" id="RU365096"/>
    </source>
</evidence>
<evidence type="ECO:0000256" key="4">
    <source>
        <dbReference type="ARBA" id="ARBA00012045"/>
    </source>
</evidence>
<evidence type="ECO:0000256" key="5">
    <source>
        <dbReference type="ARBA" id="ARBA00022023"/>
    </source>
</evidence>
<feature type="region of interest" description="Disordered" evidence="15">
    <location>
        <begin position="323"/>
        <end position="364"/>
    </location>
</feature>
<dbReference type="PANTHER" id="PTHR42944:SF1">
    <property type="entry name" value="ADENINE DNA GLYCOSYLASE"/>
    <property type="match status" value="1"/>
</dbReference>
<evidence type="ECO:0000256" key="1">
    <source>
        <dbReference type="ARBA" id="ARBA00000843"/>
    </source>
</evidence>
<dbReference type="InterPro" id="IPR029119">
    <property type="entry name" value="MutY_C"/>
</dbReference>
<evidence type="ECO:0000256" key="10">
    <source>
        <dbReference type="ARBA" id="ARBA00023004"/>
    </source>
</evidence>
<dbReference type="Pfam" id="PF10576">
    <property type="entry name" value="EndIII_4Fe-2S"/>
    <property type="match status" value="1"/>
</dbReference>
<dbReference type="SMART" id="SM00478">
    <property type="entry name" value="ENDO3c"/>
    <property type="match status" value="1"/>
</dbReference>
<name>A0ABP3NYF9_9PROT</name>
<keyword evidence="7" id="KW-0479">Metal-binding</keyword>
<accession>A0ABP3NYF9</accession>
<dbReference type="InterPro" id="IPR000445">
    <property type="entry name" value="HhH_motif"/>
</dbReference>
<dbReference type="InterPro" id="IPR004036">
    <property type="entry name" value="Endonuclease-III-like_CS2"/>
</dbReference>
<dbReference type="InterPro" id="IPR011257">
    <property type="entry name" value="DNA_glycosylase"/>
</dbReference>